<dbReference type="InterPro" id="IPR051035">
    <property type="entry name" value="Mito_inheritance_9"/>
</dbReference>
<gene>
    <name evidence="1" type="ORF">AA0113_g4419</name>
</gene>
<sequence>MPRYSSRNASGVSSLIDTGKSITCEELFKYTNGRFLANEKEAANRRYVKFDVDQLCAVAATTDGKHSPVCATEKMEGGLSKALLLRKENGTEVVAKMTCTIAGPPKYTTASEVAILRYYKVLRLSQRFRIKS</sequence>
<evidence type="ECO:0000313" key="2">
    <source>
        <dbReference type="Proteomes" id="UP000293823"/>
    </source>
</evidence>
<reference evidence="2" key="1">
    <citation type="journal article" date="2019" name="bioRxiv">
        <title>Genomics, evolutionary history and diagnostics of the Alternaria alternata species group including apple and Asian pear pathotypes.</title>
        <authorList>
            <person name="Armitage A.D."/>
            <person name="Cockerton H.M."/>
            <person name="Sreenivasaprasad S."/>
            <person name="Woodhall J.W."/>
            <person name="Lane C.R."/>
            <person name="Harrison R.J."/>
            <person name="Clarkson J.P."/>
        </authorList>
    </citation>
    <scope>NUCLEOTIDE SEQUENCE [LARGE SCALE GENOMIC DNA]</scope>
    <source>
        <strain evidence="2">RGR 97.0016</strain>
    </source>
</reference>
<dbReference type="PANTHER" id="PTHR36091">
    <property type="entry name" value="ALTERED INHERITANCE OF MITOCHONDRIA PROTEIN 9, MITOCHONDRIAL"/>
    <property type="match status" value="1"/>
</dbReference>
<dbReference type="PANTHER" id="PTHR36091:SF1">
    <property type="entry name" value="ALTERED INHERITANCE OF MITOCHONDRIA PROTEIN 9, MITOCHONDRIAL"/>
    <property type="match status" value="1"/>
</dbReference>
<proteinExistence type="predicted"/>
<dbReference type="Proteomes" id="UP000293823">
    <property type="component" value="Unassembled WGS sequence"/>
</dbReference>
<dbReference type="EMBL" id="PEJP01000015">
    <property type="protein sequence ID" value="RYO67397.1"/>
    <property type="molecule type" value="Genomic_DNA"/>
</dbReference>
<dbReference type="GO" id="GO:0005739">
    <property type="term" value="C:mitochondrion"/>
    <property type="evidence" value="ECO:0007669"/>
    <property type="project" value="TreeGrafter"/>
</dbReference>
<dbReference type="OrthoDB" id="2906425at2759"/>
<evidence type="ECO:0000313" key="1">
    <source>
        <dbReference type="EMBL" id="RYO67397.1"/>
    </source>
</evidence>
<dbReference type="AlphaFoldDB" id="A0A4Q4SAU5"/>
<protein>
    <recommendedName>
        <fullName evidence="3">Aminoglycoside phosphotransferase domain-containing protein</fullName>
    </recommendedName>
</protein>
<name>A0A4Q4SAU5_9PLEO</name>
<accession>A0A4Q4SAU5</accession>
<evidence type="ECO:0008006" key="3">
    <source>
        <dbReference type="Google" id="ProtNLM"/>
    </source>
</evidence>
<organism evidence="1 2">
    <name type="scientific">Alternaria arborescens</name>
    <dbReference type="NCBI Taxonomy" id="156630"/>
    <lineage>
        <taxon>Eukaryota</taxon>
        <taxon>Fungi</taxon>
        <taxon>Dikarya</taxon>
        <taxon>Ascomycota</taxon>
        <taxon>Pezizomycotina</taxon>
        <taxon>Dothideomycetes</taxon>
        <taxon>Pleosporomycetidae</taxon>
        <taxon>Pleosporales</taxon>
        <taxon>Pleosporineae</taxon>
        <taxon>Pleosporaceae</taxon>
        <taxon>Alternaria</taxon>
        <taxon>Alternaria sect. Alternaria</taxon>
    </lineage>
</organism>
<keyword evidence="2" id="KW-1185">Reference proteome</keyword>
<comment type="caution">
    <text evidence="1">The sequence shown here is derived from an EMBL/GenBank/DDBJ whole genome shotgun (WGS) entry which is preliminary data.</text>
</comment>